<keyword evidence="2" id="KW-1185">Reference proteome</keyword>
<evidence type="ECO:0000313" key="2">
    <source>
        <dbReference type="Proteomes" id="UP000186817"/>
    </source>
</evidence>
<dbReference type="EMBL" id="LSRX01001769">
    <property type="protein sequence ID" value="OLP77418.1"/>
    <property type="molecule type" value="Genomic_DNA"/>
</dbReference>
<dbReference type="Proteomes" id="UP000186817">
    <property type="component" value="Unassembled WGS sequence"/>
</dbReference>
<proteinExistence type="predicted"/>
<comment type="caution">
    <text evidence="1">The sequence shown here is derived from an EMBL/GenBank/DDBJ whole genome shotgun (WGS) entry which is preliminary data.</text>
</comment>
<gene>
    <name evidence="1" type="ORF">AK812_SmicGene42524</name>
</gene>
<reference evidence="1 2" key="1">
    <citation type="submission" date="2016-02" db="EMBL/GenBank/DDBJ databases">
        <title>Genome analysis of coral dinoflagellate symbionts highlights evolutionary adaptations to a symbiotic lifestyle.</title>
        <authorList>
            <person name="Aranda M."/>
            <person name="Li Y."/>
            <person name="Liew Y.J."/>
            <person name="Baumgarten S."/>
            <person name="Simakov O."/>
            <person name="Wilson M."/>
            <person name="Piel J."/>
            <person name="Ashoor H."/>
            <person name="Bougouffa S."/>
            <person name="Bajic V.B."/>
            <person name="Ryu T."/>
            <person name="Ravasi T."/>
            <person name="Bayer T."/>
            <person name="Micklem G."/>
            <person name="Kim H."/>
            <person name="Bhak J."/>
            <person name="Lajeunesse T.C."/>
            <person name="Voolstra C.R."/>
        </authorList>
    </citation>
    <scope>NUCLEOTIDE SEQUENCE [LARGE SCALE GENOMIC DNA]</scope>
    <source>
        <strain evidence="1 2">CCMP2467</strain>
    </source>
</reference>
<dbReference type="AlphaFoldDB" id="A0A1Q9C3C5"/>
<organism evidence="1 2">
    <name type="scientific">Symbiodinium microadriaticum</name>
    <name type="common">Dinoflagellate</name>
    <name type="synonym">Zooxanthella microadriatica</name>
    <dbReference type="NCBI Taxonomy" id="2951"/>
    <lineage>
        <taxon>Eukaryota</taxon>
        <taxon>Sar</taxon>
        <taxon>Alveolata</taxon>
        <taxon>Dinophyceae</taxon>
        <taxon>Suessiales</taxon>
        <taxon>Symbiodiniaceae</taxon>
        <taxon>Symbiodinium</taxon>
    </lineage>
</organism>
<sequence>MPKFFGMQKDADLKEELRNICTTEAGVVKWCDFARARYPFSPPKKKQRGAHLQTAPDFQRLVKLTSDHRPELWELHLTVGVLDLYVTGQVAYHVQNTQSFALGSAACLLGVKRRGDESRCKGKSRVVAENVLEAGRNGKMWRLPSIEGLLQV</sequence>
<accession>A0A1Q9C3C5</accession>
<name>A0A1Q9C3C5_SYMMI</name>
<protein>
    <submittedName>
        <fullName evidence="1">Uncharacterized protein</fullName>
    </submittedName>
</protein>
<evidence type="ECO:0000313" key="1">
    <source>
        <dbReference type="EMBL" id="OLP77418.1"/>
    </source>
</evidence>